<dbReference type="eggNOG" id="COG1196">
    <property type="taxonomic scope" value="Bacteria"/>
</dbReference>
<keyword evidence="1" id="KW-0175">Coiled coil</keyword>
<evidence type="ECO:0000256" key="2">
    <source>
        <dbReference type="SAM" id="SignalP"/>
    </source>
</evidence>
<evidence type="ECO:0000313" key="5">
    <source>
        <dbReference type="Proteomes" id="UP001055104"/>
    </source>
</evidence>
<evidence type="ECO:0000313" key="3">
    <source>
        <dbReference type="EMBL" id="GKH80560.1"/>
    </source>
</evidence>
<reference evidence="4" key="2">
    <citation type="journal article" date="2023" name="Nat. Commun.">
        <title>Identification of a novel Human Milk Oligosaccharides utilization cluster in the infant gut commensal Bacteroides dorei.</title>
        <authorList>
            <person name="Kijner S."/>
            <person name="Ennis D."/>
            <person name="Shmorak S."/>
            <person name="Florentin A."/>
            <person name="Yassour M."/>
        </authorList>
    </citation>
    <scope>NUCLEOTIDE SEQUENCE</scope>
    <source>
        <strain evidence="4">2</strain>
    </source>
</reference>
<evidence type="ECO:0000256" key="1">
    <source>
        <dbReference type="SAM" id="Coils"/>
    </source>
</evidence>
<feature type="coiled-coil region" evidence="1">
    <location>
        <begin position="25"/>
        <end position="52"/>
    </location>
</feature>
<dbReference type="AlphaFoldDB" id="A0A076IHI4"/>
<name>A0A076IHI4_9BACT</name>
<dbReference type="eggNOG" id="COG3883">
    <property type="taxonomic scope" value="Bacteria"/>
</dbReference>
<reference evidence="3" key="1">
    <citation type="submission" date="2022-01" db="EMBL/GenBank/DDBJ databases">
        <title>Novel bile acid biosynthetic pathways are enriched in the microbiome of centenarians.</title>
        <authorList>
            <person name="Sato Y."/>
            <person name="Atarashi K."/>
            <person name="Plichta R.D."/>
            <person name="Arai Y."/>
            <person name="Sasajima S."/>
            <person name="Kearney M.S."/>
            <person name="Suda W."/>
            <person name="Takeshita K."/>
            <person name="Sasaki T."/>
            <person name="Okamoto S."/>
            <person name="Skelly N.A."/>
            <person name="Okamura Y."/>
            <person name="Vlamakis H."/>
            <person name="Li Y."/>
            <person name="Tanoue T."/>
            <person name="Takei H."/>
            <person name="Nittono H."/>
            <person name="Narushima S."/>
            <person name="Irie J."/>
            <person name="Itoh H."/>
            <person name="Moriya K."/>
            <person name="Sugiura Y."/>
            <person name="Suematsu M."/>
            <person name="Moritoki N."/>
            <person name="Shibata S."/>
            <person name="Littman R.D."/>
            <person name="Fischbach A.M."/>
            <person name="Uwamino Y."/>
            <person name="Inoue T."/>
            <person name="Honda A."/>
            <person name="Hattori M."/>
            <person name="Murai T."/>
            <person name="Xavier J.R."/>
            <person name="Hirose N."/>
            <person name="Honda K."/>
        </authorList>
    </citation>
    <scope>NUCLEOTIDE SEQUENCE</scope>
    <source>
        <strain evidence="3">CE91-St7</strain>
    </source>
</reference>
<proteinExistence type="predicted"/>
<dbReference type="KEGG" id="bdo:EL88_00715"/>
<dbReference type="EMBL" id="BQOB01000001">
    <property type="protein sequence ID" value="GKH80560.1"/>
    <property type="molecule type" value="Genomic_DNA"/>
</dbReference>
<dbReference type="PROSITE" id="PS51257">
    <property type="entry name" value="PROKAR_LIPOPROTEIN"/>
    <property type="match status" value="1"/>
</dbReference>
<sequence length="977" mass="106973">MNKKFLSAILFGALMVTSTGTFVSCKDYDDDIDSLNEKVDKLTKDLSELQAAAGKYVTAVKYDAATGKLTVTGGNGETFQLPMPAELPTYSLKVVDGKIQLLDGDKVVSEATLPTTDVPATFDPTLLKWNNGYLYYGDVKISGVEKPQSVGSITEVKDEETGEVIGYVIELDGKSATFSVVTDLKALVFEPELYYQGIEAIAVKSFVYKALTATDVNADADNKDDAPVKETVTTEVTPELSATYHMNPSTADVRNLVKEDLKFLAYDKEYARAADGVVVPEISKVEPKNGELTVWAKLTEGTIKDIVNDNKVTVLALQANYLNGDNKRSVITSDYAAVKAVKITDLVLNNAKVAGENHLAVKAADAIQNAPEVKVAWDETVDLAEYVQTHYGAGDAHTKWDENAASGTVEKAGFSYSYELVGYIDGSNKTSQSAHAALKGSVLRPQLPKDGKAAEWGATEQNQATVGRMPLVRVFLNDNNSKKKVAVGYLKVEITGAPAEDRITATTEYTFNEEFTLSCRTEDWVQEVTWFQIEEQILAQLNISKEDFERSYIYDGPMIQYSEATLDAMPLTKLSTKVEQTEADVEGTMTEVLQWTIPANYAYEYFSANASMKAIVRYTKENKDIQGNVISNDYVYVTLTWTPNPRNVTPTGTLANSDKTKQIWFASNSNEGGSGYDEIHVNTEVPAATGHDIMRFNKFILDTFNGHDVTISEIASVYTDFADAELTKTFRFVDPKDAKMTGVSGTIYTLSVNADRTQLLASTPTIANTVIATITDAVDNNGEDLIALANNDIAKDLLNVAGRDALADNLTARLSVETVNECGKSLNAVANNEFDVKFLRPITVEADKMDNFKDGVDVGAEGSKIDLKLAFTDWRNEAFKIAPINYYTYYGVKSVTIDTKEAETTINGKYEPIPANLQVKYDGVTTEEIAKGNFGTLTYINNKVEVGEFDIKLPVVVEYAWGTVKFDIVCHVAKTVG</sequence>
<feature type="chain" id="PRO_5043118115" description="Cell surface protein" evidence="2">
    <location>
        <begin position="24"/>
        <end position="977"/>
    </location>
</feature>
<dbReference type="Proteomes" id="UP001055104">
    <property type="component" value="Unassembled WGS sequence"/>
</dbReference>
<keyword evidence="2" id="KW-0732">Signal</keyword>
<feature type="signal peptide" evidence="2">
    <location>
        <begin position="1"/>
        <end position="23"/>
    </location>
</feature>
<dbReference type="EMBL" id="CP126056">
    <property type="protein sequence ID" value="WHX10410.1"/>
    <property type="molecule type" value="Genomic_DNA"/>
</dbReference>
<dbReference type="RefSeq" id="WP_038608417.1">
    <property type="nucleotide sequence ID" value="NZ_BAABYF010000001.1"/>
</dbReference>
<dbReference type="Proteomes" id="UP001177934">
    <property type="component" value="Chromosome"/>
</dbReference>
<evidence type="ECO:0000313" key="4">
    <source>
        <dbReference type="EMBL" id="WHX10410.1"/>
    </source>
</evidence>
<protein>
    <recommendedName>
        <fullName evidence="6">Cell surface protein</fullName>
    </recommendedName>
</protein>
<accession>A0A076IHI4</accession>
<gene>
    <name evidence="3" type="ORF">CE91St7_14440</name>
    <name evidence="4" type="ORF">QNN11_02440</name>
</gene>
<evidence type="ECO:0008006" key="6">
    <source>
        <dbReference type="Google" id="ProtNLM"/>
    </source>
</evidence>
<organism evidence="3 5">
    <name type="scientific">Phocaeicola dorei</name>
    <dbReference type="NCBI Taxonomy" id="357276"/>
    <lineage>
        <taxon>Bacteria</taxon>
        <taxon>Pseudomonadati</taxon>
        <taxon>Bacteroidota</taxon>
        <taxon>Bacteroidia</taxon>
        <taxon>Bacteroidales</taxon>
        <taxon>Bacteroidaceae</taxon>
        <taxon>Phocaeicola</taxon>
    </lineage>
</organism>